<evidence type="ECO:0000313" key="2">
    <source>
        <dbReference type="EMBL" id="SVB80953.1"/>
    </source>
</evidence>
<sequence>MPFARASTLAFFLSLAQAGCGTDGRSAGDSRETTHDIPGTPDG</sequence>
<feature type="non-terminal residue" evidence="2">
    <location>
        <position position="43"/>
    </location>
</feature>
<evidence type="ECO:0000256" key="1">
    <source>
        <dbReference type="SAM" id="MobiDB-lite"/>
    </source>
</evidence>
<dbReference type="AlphaFoldDB" id="A0A382H2D6"/>
<name>A0A382H2D6_9ZZZZ</name>
<organism evidence="2">
    <name type="scientific">marine metagenome</name>
    <dbReference type="NCBI Taxonomy" id="408172"/>
    <lineage>
        <taxon>unclassified sequences</taxon>
        <taxon>metagenomes</taxon>
        <taxon>ecological metagenomes</taxon>
    </lineage>
</organism>
<reference evidence="2" key="1">
    <citation type="submission" date="2018-05" db="EMBL/GenBank/DDBJ databases">
        <authorList>
            <person name="Lanie J.A."/>
            <person name="Ng W.-L."/>
            <person name="Kazmierczak K.M."/>
            <person name="Andrzejewski T.M."/>
            <person name="Davidsen T.M."/>
            <person name="Wayne K.J."/>
            <person name="Tettelin H."/>
            <person name="Glass J.I."/>
            <person name="Rusch D."/>
            <person name="Podicherti R."/>
            <person name="Tsui H.-C.T."/>
            <person name="Winkler M.E."/>
        </authorList>
    </citation>
    <scope>NUCLEOTIDE SEQUENCE</scope>
</reference>
<protein>
    <submittedName>
        <fullName evidence="2">Uncharacterized protein</fullName>
    </submittedName>
</protein>
<proteinExistence type="predicted"/>
<feature type="compositionally biased region" description="Basic and acidic residues" evidence="1">
    <location>
        <begin position="26"/>
        <end position="35"/>
    </location>
</feature>
<feature type="region of interest" description="Disordered" evidence="1">
    <location>
        <begin position="20"/>
        <end position="43"/>
    </location>
</feature>
<accession>A0A382H2D6</accession>
<gene>
    <name evidence="2" type="ORF">METZ01_LOCUS233807</name>
</gene>
<dbReference type="EMBL" id="UINC01058555">
    <property type="protein sequence ID" value="SVB80953.1"/>
    <property type="molecule type" value="Genomic_DNA"/>
</dbReference>